<comment type="caution">
    <text evidence="4">The sequence shown here is derived from an EMBL/GenBank/DDBJ whole genome shotgun (WGS) entry which is preliminary data.</text>
</comment>
<dbReference type="InterPro" id="IPR011989">
    <property type="entry name" value="ARM-like"/>
</dbReference>
<feature type="transmembrane region" description="Helical" evidence="3">
    <location>
        <begin position="1218"/>
        <end position="1243"/>
    </location>
</feature>
<evidence type="ECO:0000256" key="2">
    <source>
        <dbReference type="SAM" id="MobiDB-lite"/>
    </source>
</evidence>
<dbReference type="PhylomeDB" id="A5K516"/>
<dbReference type="Proteomes" id="UP000008333">
    <property type="component" value="Unassembled WGS sequence"/>
</dbReference>
<keyword evidence="5" id="KW-1185">Reference proteome</keyword>
<feature type="region of interest" description="Disordered" evidence="2">
    <location>
        <begin position="1688"/>
        <end position="1740"/>
    </location>
</feature>
<dbReference type="InParanoid" id="A5K516"/>
<dbReference type="Gene3D" id="1.25.10.10">
    <property type="entry name" value="Leucine-rich Repeat Variant"/>
    <property type="match status" value="1"/>
</dbReference>
<dbReference type="KEGG" id="pvx:PVX_092395"/>
<dbReference type="GO" id="GO:0000796">
    <property type="term" value="C:condensin complex"/>
    <property type="evidence" value="ECO:0007669"/>
    <property type="project" value="TreeGrafter"/>
</dbReference>
<evidence type="ECO:0000256" key="3">
    <source>
        <dbReference type="SAM" id="Phobius"/>
    </source>
</evidence>
<dbReference type="GO" id="GO:0007076">
    <property type="term" value="P:mitotic chromosome condensation"/>
    <property type="evidence" value="ECO:0007669"/>
    <property type="project" value="InterPro"/>
</dbReference>
<feature type="region of interest" description="Disordered" evidence="2">
    <location>
        <begin position="941"/>
        <end position="968"/>
    </location>
</feature>
<keyword evidence="1" id="KW-0226">DNA condensation</keyword>
<dbReference type="STRING" id="126793.A5K516"/>
<evidence type="ECO:0000313" key="4">
    <source>
        <dbReference type="EMBL" id="EDL45744.1"/>
    </source>
</evidence>
<dbReference type="PANTHER" id="PTHR14222">
    <property type="entry name" value="CONDENSIN"/>
    <property type="match status" value="1"/>
</dbReference>
<dbReference type="SUPFAM" id="SSF48371">
    <property type="entry name" value="ARM repeat"/>
    <property type="match status" value="1"/>
</dbReference>
<name>A5K516_PLAVS</name>
<keyword evidence="3" id="KW-1133">Transmembrane helix</keyword>
<gene>
    <name evidence="4" type="ORF">PVX_092395</name>
</gene>
<proteinExistence type="predicted"/>
<dbReference type="GeneID" id="5474767"/>
<feature type="transmembrane region" description="Helical" evidence="3">
    <location>
        <begin position="1179"/>
        <end position="1198"/>
    </location>
</feature>
<feature type="compositionally biased region" description="Basic and acidic residues" evidence="2">
    <location>
        <begin position="1"/>
        <end position="23"/>
    </location>
</feature>
<dbReference type="GO" id="GO:0010032">
    <property type="term" value="P:meiotic chromosome condensation"/>
    <property type="evidence" value="ECO:0007669"/>
    <property type="project" value="TreeGrafter"/>
</dbReference>
<reference evidence="4 5" key="1">
    <citation type="journal article" date="2008" name="Nature">
        <title>Comparative genomics of the neglected human malaria parasite Plasmodium vivax.</title>
        <authorList>
            <person name="Carlton J.M."/>
            <person name="Adams J.H."/>
            <person name="Silva J.C."/>
            <person name="Bidwell S.L."/>
            <person name="Lorenzi H."/>
            <person name="Caler E."/>
            <person name="Crabtree J."/>
            <person name="Angiuoli S.V."/>
            <person name="Merino E.F."/>
            <person name="Amedeo P."/>
            <person name="Cheng Q."/>
            <person name="Coulson R.M."/>
            <person name="Crabb B.S."/>
            <person name="Del Portillo H.A."/>
            <person name="Essien K."/>
            <person name="Feldblyum T.V."/>
            <person name="Fernandez-Becerra C."/>
            <person name="Gilson P.R."/>
            <person name="Gueye A.H."/>
            <person name="Guo X."/>
            <person name="Kang'a S."/>
            <person name="Kooij T.W."/>
            <person name="Korsinczky M."/>
            <person name="Meyer E.V."/>
            <person name="Nene V."/>
            <person name="Paulsen I."/>
            <person name="White O."/>
            <person name="Ralph S.A."/>
            <person name="Ren Q."/>
            <person name="Sargeant T.J."/>
            <person name="Salzberg S.L."/>
            <person name="Stoeckert C.J."/>
            <person name="Sullivan S.A."/>
            <person name="Yamamoto M.M."/>
            <person name="Hoffman S.L."/>
            <person name="Wortman J.R."/>
            <person name="Gardner M.J."/>
            <person name="Galinski M.R."/>
            <person name="Barnwell J.W."/>
            <person name="Fraser-Liggett C.M."/>
        </authorList>
    </citation>
    <scope>NUCLEOTIDE SEQUENCE [LARGE SCALE GENOMIC DNA]</scope>
    <source>
        <strain evidence="4 5">Salvador I</strain>
    </source>
</reference>
<dbReference type="GO" id="GO:0042393">
    <property type="term" value="F:histone binding"/>
    <property type="evidence" value="ECO:0007669"/>
    <property type="project" value="TreeGrafter"/>
</dbReference>
<dbReference type="OMA" id="KHENSFI"/>
<dbReference type="GO" id="GO:0000779">
    <property type="term" value="C:condensed chromosome, centromeric region"/>
    <property type="evidence" value="ECO:0007669"/>
    <property type="project" value="TreeGrafter"/>
</dbReference>
<dbReference type="VEuPathDB" id="PlasmoDB:PVX_092395"/>
<accession>A5K516</accession>
<feature type="region of interest" description="Disordered" evidence="2">
    <location>
        <begin position="508"/>
        <end position="573"/>
    </location>
</feature>
<evidence type="ECO:0000256" key="1">
    <source>
        <dbReference type="ARBA" id="ARBA00023067"/>
    </source>
</evidence>
<evidence type="ECO:0008006" key="6">
    <source>
        <dbReference type="Google" id="ProtNLM"/>
    </source>
</evidence>
<feature type="compositionally biased region" description="Acidic residues" evidence="2">
    <location>
        <begin position="515"/>
        <end position="533"/>
    </location>
</feature>
<organism evidence="4 5">
    <name type="scientific">Plasmodium vivax (strain Salvador I)</name>
    <dbReference type="NCBI Taxonomy" id="126793"/>
    <lineage>
        <taxon>Eukaryota</taxon>
        <taxon>Sar</taxon>
        <taxon>Alveolata</taxon>
        <taxon>Apicomplexa</taxon>
        <taxon>Aconoidasida</taxon>
        <taxon>Haemosporida</taxon>
        <taxon>Plasmodiidae</taxon>
        <taxon>Plasmodium</taxon>
        <taxon>Plasmodium (Plasmodium)</taxon>
    </lineage>
</organism>
<feature type="compositionally biased region" description="Basic residues" evidence="2">
    <location>
        <begin position="1729"/>
        <end position="1740"/>
    </location>
</feature>
<dbReference type="RefSeq" id="XP_001615471.1">
    <property type="nucleotide sequence ID" value="XM_001615421.1"/>
</dbReference>
<keyword evidence="3" id="KW-0812">Transmembrane</keyword>
<dbReference type="PANTHER" id="PTHR14222:SF2">
    <property type="entry name" value="CONDENSIN COMPLEX SUBUNIT 1"/>
    <property type="match status" value="1"/>
</dbReference>
<dbReference type="InterPro" id="IPR016024">
    <property type="entry name" value="ARM-type_fold"/>
</dbReference>
<dbReference type="InterPro" id="IPR026971">
    <property type="entry name" value="CND1/NCAPD3"/>
</dbReference>
<dbReference type="EMBL" id="AAKM01000005">
    <property type="protein sequence ID" value="EDL45744.1"/>
    <property type="molecule type" value="Genomic_DNA"/>
</dbReference>
<feature type="region of interest" description="Disordered" evidence="2">
    <location>
        <begin position="1"/>
        <end position="35"/>
    </location>
</feature>
<sequence>MEKGGKRKMKDDGVGKDDHEGNEKKKKKSKVEAKPTNDKIHSCLNIHNNVLIKMVNENKRKFEKVDNVETMYRKIKASITSLNVASVQMDHYDSFIYYEKNKIDFLLPELDGIVNSSNIDVLKGLSELSFYPIYHETLRKRVIEWLAKDRGKKQTDKEDTENMSMSYWFSLNVLLTYLIYKNDEYSSYASLVHLNLLQGILKRFLTCSAYFNDKEMAKLKKVDSEDEKNEIEWTVLKNIFMALHESIEYLDVSNLVNINDKNCIFELIKFFLELVKKPLIRCIHILCINYLIKIVRRCYDLRLTYNINVELYDIGPEVNIFVKIVNIIFAKILLLLKETRVEESPYCVDQINHMNGLIILFFTNVVNSCIRVIIPQVLFNEKLKRDYLSAREGTSAAETPVCFEDQVVANACNPVFSFIEIFIINNHDRIERNLFLDLIKSLVKLCRKIESKYNVMRIICDEYMLFVKGDDNKKRDARFLDKNYLRARKISRKRIDSSASFTLEDDCSSSVCSESEGECSEGEDASDAEDAADPADTGDTAENAQTAESAETGEEQPPPERHKKTKAKTNKWAAKNRIQNKRKSTLVVDQKSYSITYESVMVRYLNILIKYINCEKYQIRAIILDLFLALMKKKKTNKNESIFLKLCKLFLERLEDPNMVVKAKALSILVTLTSKKYHDNNALVYKFIFNKTKEKINMYRIISANIFSHKSNIRKLTVQYIEAIFETLVGKKLSYKIFLLFISNYIYSLSLDAMSSVRRQVLLTVNNFFINASEDVYVAKMWLSIIFAAVTDIEETVKDEAISLFLNTFIKPSFQCPILKVSEKRIKDVLAKNGLTYFRATRQPWSLSLSGHRHPGDAGKAVGEDAGEAVCEDAGEAVCEDAGEAVCEDAGEAVCEDAGEAVCEDAGEAVCEDAGEAVCEDAGEAVCEDAGEAVCEAARRERGSASARGDPESTKEKSKGEKKDNRDECDKNNDGVLLLIETWKTHFGEDITNYFLTLLRTMTKYDLQNFNLIIFCLRRKKNNSLEEFISLLNSFMYNLRYFSIKMWNIFLLDFVIELSKEYRHSVDISNVLFLLSRCYRVYLLSAPAGGPAHMDSGVSDIGGVGGDGNEMGGANAGVDRPREEPGDHVLTREDLLDEVNNCGKGVLKNIMLKLFTIVYNLLDTIEELNEDFMKNLEHAIFHFNCPLCLIYIILNILIKKKKDNVSEFIDKLKYKICFFFEIVESVPHDMVFCNILITFIFLMKHFKKGEMMPFLTTVSQKLKKIYDQAVANGADDNNSSSNNNSNNNSIMVRNCIYLTQSVLLIDKGVNLRNDLFLSIERDLKNGNTSMNILNNLIILTYYMIINFGSSCNKFVYILLRFFKHENSFIRYLSFYMISKLISEDYIKFSNHFFFAFLYLLADKNETIQKQSLSVFKHILLIYNKANLINYIIEFIFVLNNFYHFKLSKHLANIGNSYEIKDKKDRYTIYNFLLENLNNSEKFSLQQKLINDYLIQYVYNYDNFYFCEEDMNEKKNGNKRNVIPLNDEDSEGAVLQDVLNILSSKLMKIKIKKDFTKLEEKNKNLKFKNVENSVKVLNDLMKNILKKNTLPILLSLRAIMLKAKSFFYKHINNLIIYLCMDYRDALDDLIPELHVKNELANDLQNFTYVDLIQLHTDQDDPFRKNNKVVNINVNFLELSQNQVIEENREREHQLEMEKRSAADYQRSDSESDYDEVHNVLHGIHDARGGSSRKKRGRGRRK</sequence>
<protein>
    <recommendedName>
        <fullName evidence="6">Condensin-2 complex subunit D3</fullName>
    </recommendedName>
</protein>
<keyword evidence="3" id="KW-0472">Membrane</keyword>
<feature type="compositionally biased region" description="Basic and acidic residues" evidence="2">
    <location>
        <begin position="1688"/>
        <end position="1726"/>
    </location>
</feature>
<evidence type="ECO:0000313" key="5">
    <source>
        <dbReference type="Proteomes" id="UP000008333"/>
    </source>
</evidence>